<proteinExistence type="predicted"/>
<sequence length="442" mass="47207">MLNADAISGGVWSPSLSGGDGIFNPSIDPSGTYMYSVTSNYVTLYEVEIEVSVVDPIAATTTSTTLCSNAGPVDLIGFTNDTSNQGTWVPELSSGTSVFNPSVDEPGIYSYIASGACGTTVSEVYVEVIDTPNSGISTSLSICEGSSPFNLFDALEGSPDLGGTWSPPLRNGSGYFDPQRDAPGVYSYTVGNDYCGYSSASVTVSLDQSPFAGSDAVADLCVNNGPVDLYAFLGDGPDAGGSWSPALSGGSGWFDPLTDQEGVYTYTISNGSCGMDTATVEVRLIDTNNQPNVSLAITDLSGNNSIHVQIPNRTNYHYSLDNINYQSSNSFTNLPGGKYTVYIREIEGCGFFHKEVVLLGGPKFFTPNGDGINDYWSLFDISNIDYTIKVFDRYGRPIDTFDNHSIGWDGTFNGNPLPSADYWFLVNFEDGTTKNGHFTLLR</sequence>
<accession>W2UNI3</accession>
<protein>
    <recommendedName>
        <fullName evidence="3">T9SS type B sorting domain-containing protein</fullName>
    </recommendedName>
</protein>
<dbReference type="Proteomes" id="UP000018850">
    <property type="component" value="Unassembled WGS sequence"/>
</dbReference>
<dbReference type="AlphaFoldDB" id="W2UNI3"/>
<dbReference type="Pfam" id="PF13585">
    <property type="entry name" value="CHU_C"/>
    <property type="match status" value="1"/>
</dbReference>
<reference evidence="2" key="1">
    <citation type="submission" date="2013-11" db="EMBL/GenBank/DDBJ databases">
        <title>Draft genome sequence from a member of Zhouia, isolated tidal flat.</title>
        <authorList>
            <person name="Jin H."/>
            <person name="Jeon C.O."/>
        </authorList>
    </citation>
    <scope>NUCLEOTIDE SEQUENCE [LARGE SCALE GENOMIC DNA]</scope>
    <source>
        <strain evidence="2">AD3</strain>
    </source>
</reference>
<dbReference type="NCBIfam" id="TIGR04131">
    <property type="entry name" value="Bac_Flav_CTERM"/>
    <property type="match status" value="1"/>
</dbReference>
<comment type="caution">
    <text evidence="1">The sequence shown here is derived from an EMBL/GenBank/DDBJ whole genome shotgun (WGS) entry which is preliminary data.</text>
</comment>
<dbReference type="eggNOG" id="COG4886">
    <property type="taxonomic scope" value="Bacteria"/>
</dbReference>
<name>W2UNI3_9FLAO</name>
<evidence type="ECO:0000313" key="1">
    <source>
        <dbReference type="EMBL" id="ETN95509.1"/>
    </source>
</evidence>
<keyword evidence="2" id="KW-1185">Reference proteome</keyword>
<dbReference type="EMBL" id="AYXY01000019">
    <property type="protein sequence ID" value="ETN95509.1"/>
    <property type="molecule type" value="Genomic_DNA"/>
</dbReference>
<reference evidence="1 2" key="2">
    <citation type="journal article" date="2016" name="Genome Announc.">
        <title>Draft Genome Sequence of Zhouia amylolytica AD3, Isolated from Tidal Flat Sediment.</title>
        <authorList>
            <person name="Jia B."/>
            <person name="Jin H.M."/>
            <person name="Lee H.J."/>
            <person name="Jeon C.O."/>
        </authorList>
    </citation>
    <scope>NUCLEOTIDE SEQUENCE [LARGE SCALE GENOMIC DNA]</scope>
    <source>
        <strain evidence="1 2">AD3</strain>
    </source>
</reference>
<gene>
    <name evidence="1" type="ORF">P278_12310</name>
</gene>
<dbReference type="STRING" id="376730.SAMN04487906_2606"/>
<evidence type="ECO:0008006" key="3">
    <source>
        <dbReference type="Google" id="ProtNLM"/>
    </source>
</evidence>
<organism evidence="1 2">
    <name type="scientific">Zhouia amylolytica AD3</name>
    <dbReference type="NCBI Taxonomy" id="1286632"/>
    <lineage>
        <taxon>Bacteria</taxon>
        <taxon>Pseudomonadati</taxon>
        <taxon>Bacteroidota</taxon>
        <taxon>Flavobacteriia</taxon>
        <taxon>Flavobacteriales</taxon>
        <taxon>Flavobacteriaceae</taxon>
        <taxon>Zhouia</taxon>
    </lineage>
</organism>
<dbReference type="InterPro" id="IPR026341">
    <property type="entry name" value="T9SS_type_B"/>
</dbReference>
<evidence type="ECO:0000313" key="2">
    <source>
        <dbReference type="Proteomes" id="UP000018850"/>
    </source>
</evidence>